<dbReference type="AlphaFoldDB" id="A0A0A0LPH2"/>
<dbReference type="GO" id="GO:0016226">
    <property type="term" value="P:iron-sulfur cluster assembly"/>
    <property type="evidence" value="ECO:0007669"/>
    <property type="project" value="InterPro"/>
</dbReference>
<dbReference type="Gramene" id="KGN63708">
    <property type="protein sequence ID" value="KGN63708"/>
    <property type="gene ID" value="Csa_1G012090"/>
</dbReference>
<dbReference type="OMA" id="DAFCENR"/>
<dbReference type="STRING" id="3659.A0A0A0LPH2"/>
<dbReference type="PANTHER" id="PTHR47158:SF1">
    <property type="entry name" value="OS08G0239000 PROTEIN"/>
    <property type="match status" value="1"/>
</dbReference>
<dbReference type="EMBL" id="CM002922">
    <property type="protein sequence ID" value="KGN63708.1"/>
    <property type="molecule type" value="Genomic_DNA"/>
</dbReference>
<protein>
    <recommendedName>
        <fullName evidence="1">Complex 1 LYR protein domain-containing protein</fullName>
    </recommendedName>
</protein>
<dbReference type="CDD" id="cd20264">
    <property type="entry name" value="Complex1_LYR_LYRM4"/>
    <property type="match status" value="1"/>
</dbReference>
<sequence length="90" mass="10194">MASPTRSEALSLLRSLIRTARHFSDYNIREYAKRRAVDGFRHNRNLSDPPSISSAYADGKAQLEVAKRQSAVYSLYGPKVKSIMEAHRIN</sequence>
<reference evidence="2 3" key="3">
    <citation type="journal article" date="2010" name="BMC Genomics">
        <title>Transcriptome sequencing and comparative analysis of cucumber flowers with different sex types.</title>
        <authorList>
            <person name="Guo S."/>
            <person name="Zheng Y."/>
            <person name="Joung J.G."/>
            <person name="Liu S."/>
            <person name="Zhang Z."/>
            <person name="Crasta O.R."/>
            <person name="Sobral B.W."/>
            <person name="Xu Y."/>
            <person name="Huang S."/>
            <person name="Fei Z."/>
        </authorList>
    </citation>
    <scope>NUCLEOTIDE SEQUENCE [LARGE SCALE GENOMIC DNA]</scope>
    <source>
        <strain evidence="3">cv. 9930</strain>
    </source>
</reference>
<dbReference type="Proteomes" id="UP000029981">
    <property type="component" value="Chromosome 1"/>
</dbReference>
<name>A0A0A0LPH2_CUCSA</name>
<dbReference type="PANTHER" id="PTHR47158">
    <property type="entry name" value="OS08G0239000 PROTEIN"/>
    <property type="match status" value="1"/>
</dbReference>
<accession>A0A0A0LPH2</accession>
<reference evidence="2 3" key="1">
    <citation type="journal article" date="2009" name="Nat. Genet.">
        <title>The genome of the cucumber, Cucumis sativus L.</title>
        <authorList>
            <person name="Huang S."/>
            <person name="Li R."/>
            <person name="Zhang Z."/>
            <person name="Li L."/>
            <person name="Gu X."/>
            <person name="Fan W."/>
            <person name="Lucas W.J."/>
            <person name="Wang X."/>
            <person name="Xie B."/>
            <person name="Ni P."/>
            <person name="Ren Y."/>
            <person name="Zhu H."/>
            <person name="Li J."/>
            <person name="Lin K."/>
            <person name="Jin W."/>
            <person name="Fei Z."/>
            <person name="Li G."/>
            <person name="Staub J."/>
            <person name="Kilian A."/>
            <person name="van der Vossen E.A."/>
            <person name="Wu Y."/>
            <person name="Guo J."/>
            <person name="He J."/>
            <person name="Jia Z."/>
            <person name="Ren Y."/>
            <person name="Tian G."/>
            <person name="Lu Y."/>
            <person name="Ruan J."/>
            <person name="Qian W."/>
            <person name="Wang M."/>
            <person name="Huang Q."/>
            <person name="Li B."/>
            <person name="Xuan Z."/>
            <person name="Cao J."/>
            <person name="Asan"/>
            <person name="Wu Z."/>
            <person name="Zhang J."/>
            <person name="Cai Q."/>
            <person name="Bai Y."/>
            <person name="Zhao B."/>
            <person name="Han Y."/>
            <person name="Li Y."/>
            <person name="Li X."/>
            <person name="Wang S."/>
            <person name="Shi Q."/>
            <person name="Liu S."/>
            <person name="Cho W.K."/>
            <person name="Kim J.Y."/>
            <person name="Xu Y."/>
            <person name="Heller-Uszynska K."/>
            <person name="Miao H."/>
            <person name="Cheng Z."/>
            <person name="Zhang S."/>
            <person name="Wu J."/>
            <person name="Yang Y."/>
            <person name="Kang H."/>
            <person name="Li M."/>
            <person name="Liang H."/>
            <person name="Ren X."/>
            <person name="Shi Z."/>
            <person name="Wen M."/>
            <person name="Jian M."/>
            <person name="Yang H."/>
            <person name="Zhang G."/>
            <person name="Yang Z."/>
            <person name="Chen R."/>
            <person name="Liu S."/>
            <person name="Li J."/>
            <person name="Ma L."/>
            <person name="Liu H."/>
            <person name="Zhou Y."/>
            <person name="Zhao J."/>
            <person name="Fang X."/>
            <person name="Li G."/>
            <person name="Fang L."/>
            <person name="Li Y."/>
            <person name="Liu D."/>
            <person name="Zheng H."/>
            <person name="Zhang Y."/>
            <person name="Qin N."/>
            <person name="Li Z."/>
            <person name="Yang G."/>
            <person name="Yang S."/>
            <person name="Bolund L."/>
            <person name="Kristiansen K."/>
            <person name="Zheng H."/>
            <person name="Li S."/>
            <person name="Zhang X."/>
            <person name="Yang H."/>
            <person name="Wang J."/>
            <person name="Sun R."/>
            <person name="Zhang B."/>
            <person name="Jiang S."/>
            <person name="Wang J."/>
            <person name="Du Y."/>
            <person name="Li S."/>
        </authorList>
    </citation>
    <scope>NUCLEOTIDE SEQUENCE [LARGE SCALE GENOMIC DNA]</scope>
    <source>
        <strain evidence="3">cv. 9930</strain>
    </source>
</reference>
<dbReference type="eggNOG" id="KOG3801">
    <property type="taxonomic scope" value="Eukaryota"/>
</dbReference>
<evidence type="ECO:0000313" key="2">
    <source>
        <dbReference type="EMBL" id="KGN63708.1"/>
    </source>
</evidence>
<dbReference type="InterPro" id="IPR008011">
    <property type="entry name" value="Complex1_LYR_dom"/>
</dbReference>
<gene>
    <name evidence="2" type="ORF">Csa_1G012090</name>
</gene>
<reference evidence="2 3" key="4">
    <citation type="journal article" date="2011" name="BMC Genomics">
        <title>RNA-Seq improves annotation of protein-coding genes in the cucumber genome.</title>
        <authorList>
            <person name="Li Z."/>
            <person name="Zhang Z."/>
            <person name="Yan P."/>
            <person name="Huang S."/>
            <person name="Fei Z."/>
            <person name="Lin K."/>
        </authorList>
    </citation>
    <scope>NUCLEOTIDE SEQUENCE [LARGE SCALE GENOMIC DNA]</scope>
    <source>
        <strain evidence="3">cv. 9930</strain>
    </source>
</reference>
<dbReference type="InterPro" id="IPR045297">
    <property type="entry name" value="Complex1_LYR_LYRM4"/>
</dbReference>
<evidence type="ECO:0000313" key="3">
    <source>
        <dbReference type="Proteomes" id="UP000029981"/>
    </source>
</evidence>
<organism evidence="2 3">
    <name type="scientific">Cucumis sativus</name>
    <name type="common">Cucumber</name>
    <dbReference type="NCBI Taxonomy" id="3659"/>
    <lineage>
        <taxon>Eukaryota</taxon>
        <taxon>Viridiplantae</taxon>
        <taxon>Streptophyta</taxon>
        <taxon>Embryophyta</taxon>
        <taxon>Tracheophyta</taxon>
        <taxon>Spermatophyta</taxon>
        <taxon>Magnoliopsida</taxon>
        <taxon>eudicotyledons</taxon>
        <taxon>Gunneridae</taxon>
        <taxon>Pentapetalae</taxon>
        <taxon>rosids</taxon>
        <taxon>fabids</taxon>
        <taxon>Cucurbitales</taxon>
        <taxon>Cucurbitaceae</taxon>
        <taxon>Benincaseae</taxon>
        <taxon>Cucumis</taxon>
    </lineage>
</organism>
<dbReference type="KEGG" id="csv:105436356"/>
<reference evidence="2 3" key="2">
    <citation type="journal article" date="2009" name="PLoS ONE">
        <title>An integrated genetic and cytogenetic map of the cucumber genome.</title>
        <authorList>
            <person name="Ren Y."/>
            <person name="Zhang Z."/>
            <person name="Liu J."/>
            <person name="Staub J.E."/>
            <person name="Han Y."/>
            <person name="Cheng Z."/>
            <person name="Li X."/>
            <person name="Lu J."/>
            <person name="Miao H."/>
            <person name="Kang H."/>
            <person name="Xie B."/>
            <person name="Gu X."/>
            <person name="Wang X."/>
            <person name="Du Y."/>
            <person name="Jin W."/>
            <person name="Huang S."/>
        </authorList>
    </citation>
    <scope>NUCLEOTIDE SEQUENCE [LARGE SCALE GENOMIC DNA]</scope>
    <source>
        <strain evidence="3">cv. 9930</strain>
    </source>
</reference>
<keyword evidence="3" id="KW-1185">Reference proteome</keyword>
<dbReference type="Pfam" id="PF05347">
    <property type="entry name" value="Complex1_LYR"/>
    <property type="match status" value="1"/>
</dbReference>
<proteinExistence type="predicted"/>
<evidence type="ECO:0000259" key="1">
    <source>
        <dbReference type="Pfam" id="PF05347"/>
    </source>
</evidence>
<feature type="domain" description="Complex 1 LYR protein" evidence="1">
    <location>
        <begin position="8"/>
        <end position="65"/>
    </location>
</feature>
<dbReference type="OrthoDB" id="275715at2759"/>